<gene>
    <name evidence="7" type="primary">murD</name>
    <name evidence="11" type="ORF">IAA98_03790</name>
</gene>
<feature type="domain" description="Mur ligase central" evidence="10">
    <location>
        <begin position="138"/>
        <end position="331"/>
    </location>
</feature>
<dbReference type="Gene3D" id="3.90.190.20">
    <property type="entry name" value="Mur ligase, C-terminal domain"/>
    <property type="match status" value="1"/>
</dbReference>
<feature type="domain" description="Mur ligase C-terminal" evidence="9">
    <location>
        <begin position="353"/>
        <end position="471"/>
    </location>
</feature>
<evidence type="ECO:0000256" key="6">
    <source>
        <dbReference type="ARBA" id="ARBA00022840"/>
    </source>
</evidence>
<accession>A0A9D1KLR6</accession>
<keyword evidence="5 7" id="KW-0547">Nucleotide-binding</keyword>
<evidence type="ECO:0000256" key="2">
    <source>
        <dbReference type="ARBA" id="ARBA00004752"/>
    </source>
</evidence>
<dbReference type="GO" id="GO:0005737">
    <property type="term" value="C:cytoplasm"/>
    <property type="evidence" value="ECO:0007669"/>
    <property type="project" value="UniProtKB-SubCell"/>
</dbReference>
<comment type="function">
    <text evidence="7 8">Cell wall formation. Catalyzes the addition of glutamate to the nucleotide precursor UDP-N-acetylmuramoyl-L-alanine (UMA).</text>
</comment>
<dbReference type="EMBL" id="DVLP01000107">
    <property type="protein sequence ID" value="HIT74686.1"/>
    <property type="molecule type" value="Genomic_DNA"/>
</dbReference>
<evidence type="ECO:0000256" key="1">
    <source>
        <dbReference type="ARBA" id="ARBA00004496"/>
    </source>
</evidence>
<evidence type="ECO:0000256" key="5">
    <source>
        <dbReference type="ARBA" id="ARBA00022741"/>
    </source>
</evidence>
<dbReference type="InterPro" id="IPR005762">
    <property type="entry name" value="MurD"/>
</dbReference>
<organism evidence="11 12">
    <name type="scientific">Candidatus Avipropionibacterium avicola</name>
    <dbReference type="NCBI Taxonomy" id="2840701"/>
    <lineage>
        <taxon>Bacteria</taxon>
        <taxon>Bacillati</taxon>
        <taxon>Actinomycetota</taxon>
        <taxon>Actinomycetes</taxon>
        <taxon>Propionibacteriales</taxon>
        <taxon>Propionibacteriaceae</taxon>
        <taxon>Propionibacteriaceae incertae sedis</taxon>
        <taxon>Candidatus Avipropionibacterium</taxon>
    </lineage>
</organism>
<keyword evidence="7 8" id="KW-0131">Cell cycle</keyword>
<dbReference type="SUPFAM" id="SSF53244">
    <property type="entry name" value="MurD-like peptide ligases, peptide-binding domain"/>
    <property type="match status" value="1"/>
</dbReference>
<reference evidence="11" key="2">
    <citation type="journal article" date="2021" name="PeerJ">
        <title>Extensive microbial diversity within the chicken gut microbiome revealed by metagenomics and culture.</title>
        <authorList>
            <person name="Gilroy R."/>
            <person name="Ravi A."/>
            <person name="Getino M."/>
            <person name="Pursley I."/>
            <person name="Horton D.L."/>
            <person name="Alikhan N.F."/>
            <person name="Baker D."/>
            <person name="Gharbi K."/>
            <person name="Hall N."/>
            <person name="Watson M."/>
            <person name="Adriaenssens E.M."/>
            <person name="Foster-Nyarko E."/>
            <person name="Jarju S."/>
            <person name="Secka A."/>
            <person name="Antonio M."/>
            <person name="Oren A."/>
            <person name="Chaudhuri R.R."/>
            <person name="La Ragione R."/>
            <person name="Hildebrand F."/>
            <person name="Pallen M.J."/>
        </authorList>
    </citation>
    <scope>NUCLEOTIDE SEQUENCE</scope>
    <source>
        <strain evidence="11">ChiGjej1B1-24693</strain>
    </source>
</reference>
<comment type="catalytic activity">
    <reaction evidence="7 8">
        <text>UDP-N-acetyl-alpha-D-muramoyl-L-alanine + D-glutamate + ATP = UDP-N-acetyl-alpha-D-muramoyl-L-alanyl-D-glutamate + ADP + phosphate + H(+)</text>
        <dbReference type="Rhea" id="RHEA:16429"/>
        <dbReference type="ChEBI" id="CHEBI:15378"/>
        <dbReference type="ChEBI" id="CHEBI:29986"/>
        <dbReference type="ChEBI" id="CHEBI:30616"/>
        <dbReference type="ChEBI" id="CHEBI:43474"/>
        <dbReference type="ChEBI" id="CHEBI:83898"/>
        <dbReference type="ChEBI" id="CHEBI:83900"/>
        <dbReference type="ChEBI" id="CHEBI:456216"/>
        <dbReference type="EC" id="6.3.2.9"/>
    </reaction>
</comment>
<dbReference type="Gene3D" id="3.40.1190.10">
    <property type="entry name" value="Mur-like, catalytic domain"/>
    <property type="match status" value="1"/>
</dbReference>
<evidence type="ECO:0000256" key="4">
    <source>
        <dbReference type="ARBA" id="ARBA00022598"/>
    </source>
</evidence>
<keyword evidence="4 7" id="KW-0436">Ligase</keyword>
<feature type="binding site" evidence="7">
    <location>
        <begin position="140"/>
        <end position="146"/>
    </location>
    <ligand>
        <name>ATP</name>
        <dbReference type="ChEBI" id="CHEBI:30616"/>
    </ligand>
</feature>
<dbReference type="InterPro" id="IPR036565">
    <property type="entry name" value="Mur-like_cat_sf"/>
</dbReference>
<dbReference type="GO" id="GO:0008764">
    <property type="term" value="F:UDP-N-acetylmuramoylalanine-D-glutamate ligase activity"/>
    <property type="evidence" value="ECO:0007669"/>
    <property type="project" value="UniProtKB-UniRule"/>
</dbReference>
<sequence>MSEICEFLTGDRPSADRDSDWSRAHVVVVGLGGSGFAAADGLLEFGARVSVLDDGESELLTERATLLETLGASVRLGPGSTDVLPDGVDLVVPYPGLSPRFPLLVEAARRGLPIWGEPELAWRLSGGRDVVRPPWLGVTGTNGKTTTVQMLHAMMEAAGLRSGLVGNIGRPVMETVLDPEPYDVLVVELSSFQLHWSNSLALHSAAVLNVHPDHLEWYGSGDPDDPQARAAYAADKAVIYERVTHSCVYNVAEPVTEQMVVDADVTEGARAIGFSLGTPGLSMLGVVDDLLVDRAFVEQRRTSAQELASVDDIRPQAPHNIANALAAAALARSFGVAPTAVRDGLRAVELGGHRISEVAEHDGIRWVDDSKATNPHAAATSLLAHDKVVWIAGGQAKGVSFDELVQQVGDRLRAAVLLGTDREVVAEALRRHAPEVPVLTVESSDTEAMESVVSAAASLAGPGDTVLLAPGCASLDMWSSYAARGDDFAAAVRRHIAASGEDHS</sequence>
<dbReference type="InterPro" id="IPR004101">
    <property type="entry name" value="Mur_ligase_C"/>
</dbReference>
<dbReference type="InterPro" id="IPR013221">
    <property type="entry name" value="Mur_ligase_cen"/>
</dbReference>
<dbReference type="GO" id="GO:0051301">
    <property type="term" value="P:cell division"/>
    <property type="evidence" value="ECO:0007669"/>
    <property type="project" value="UniProtKB-KW"/>
</dbReference>
<proteinExistence type="inferred from homology"/>
<dbReference type="PANTHER" id="PTHR43692">
    <property type="entry name" value="UDP-N-ACETYLMURAMOYLALANINE--D-GLUTAMATE LIGASE"/>
    <property type="match status" value="1"/>
</dbReference>
<comment type="caution">
    <text evidence="11">The sequence shown here is derived from an EMBL/GenBank/DDBJ whole genome shotgun (WGS) entry which is preliminary data.</text>
</comment>
<reference evidence="11" key="1">
    <citation type="submission" date="2020-10" db="EMBL/GenBank/DDBJ databases">
        <authorList>
            <person name="Gilroy R."/>
        </authorList>
    </citation>
    <scope>NUCLEOTIDE SEQUENCE</scope>
    <source>
        <strain evidence="11">ChiGjej1B1-24693</strain>
    </source>
</reference>
<dbReference type="SUPFAM" id="SSF53623">
    <property type="entry name" value="MurD-like peptide ligases, catalytic domain"/>
    <property type="match status" value="1"/>
</dbReference>
<dbReference type="Pfam" id="PF21799">
    <property type="entry name" value="MurD-like_N"/>
    <property type="match status" value="1"/>
</dbReference>
<dbReference type="GO" id="GO:0008360">
    <property type="term" value="P:regulation of cell shape"/>
    <property type="evidence" value="ECO:0007669"/>
    <property type="project" value="UniProtKB-KW"/>
</dbReference>
<dbReference type="GO" id="GO:0071555">
    <property type="term" value="P:cell wall organization"/>
    <property type="evidence" value="ECO:0007669"/>
    <property type="project" value="UniProtKB-KW"/>
</dbReference>
<protein>
    <recommendedName>
        <fullName evidence="7 8">UDP-N-acetylmuramoylalanine--D-glutamate ligase</fullName>
        <ecNumber evidence="7 8">6.3.2.9</ecNumber>
    </recommendedName>
    <alternativeName>
        <fullName evidence="7">D-glutamic acid-adding enzyme</fullName>
    </alternativeName>
    <alternativeName>
        <fullName evidence="7">UDP-N-acetylmuramoyl-L-alanyl-D-glutamate synthetase</fullName>
    </alternativeName>
</protein>
<dbReference type="HAMAP" id="MF_00639">
    <property type="entry name" value="MurD"/>
    <property type="match status" value="1"/>
</dbReference>
<dbReference type="AlphaFoldDB" id="A0A9D1KLR6"/>
<dbReference type="InterPro" id="IPR036615">
    <property type="entry name" value="Mur_ligase_C_dom_sf"/>
</dbReference>
<dbReference type="GO" id="GO:0009252">
    <property type="term" value="P:peptidoglycan biosynthetic process"/>
    <property type="evidence" value="ECO:0007669"/>
    <property type="project" value="UniProtKB-UniRule"/>
</dbReference>
<keyword evidence="6 7" id="KW-0067">ATP-binding</keyword>
<evidence type="ECO:0000259" key="10">
    <source>
        <dbReference type="Pfam" id="PF08245"/>
    </source>
</evidence>
<evidence type="ECO:0000313" key="12">
    <source>
        <dbReference type="Proteomes" id="UP000886842"/>
    </source>
</evidence>
<dbReference type="Pfam" id="PF02875">
    <property type="entry name" value="Mur_ligase_C"/>
    <property type="match status" value="1"/>
</dbReference>
<evidence type="ECO:0000256" key="7">
    <source>
        <dbReference type="HAMAP-Rule" id="MF_00639"/>
    </source>
</evidence>
<evidence type="ECO:0000259" key="9">
    <source>
        <dbReference type="Pfam" id="PF02875"/>
    </source>
</evidence>
<comment type="pathway">
    <text evidence="2 7 8">Cell wall biogenesis; peptidoglycan biosynthesis.</text>
</comment>
<dbReference type="EC" id="6.3.2.9" evidence="7 8"/>
<dbReference type="SUPFAM" id="SSF51984">
    <property type="entry name" value="MurCD N-terminal domain"/>
    <property type="match status" value="1"/>
</dbReference>
<dbReference type="Pfam" id="PF08245">
    <property type="entry name" value="Mur_ligase_M"/>
    <property type="match status" value="1"/>
</dbReference>
<keyword evidence="7 8" id="KW-0133">Cell shape</keyword>
<keyword evidence="3 7" id="KW-0963">Cytoplasm</keyword>
<dbReference type="PANTHER" id="PTHR43692:SF1">
    <property type="entry name" value="UDP-N-ACETYLMURAMOYLALANINE--D-GLUTAMATE LIGASE"/>
    <property type="match status" value="1"/>
</dbReference>
<dbReference type="Proteomes" id="UP000886842">
    <property type="component" value="Unassembled WGS sequence"/>
</dbReference>
<evidence type="ECO:0000313" key="11">
    <source>
        <dbReference type="EMBL" id="HIT74686.1"/>
    </source>
</evidence>
<name>A0A9D1KLR6_9ACTN</name>
<keyword evidence="7 8" id="KW-0961">Cell wall biogenesis/degradation</keyword>
<dbReference type="GO" id="GO:0005524">
    <property type="term" value="F:ATP binding"/>
    <property type="evidence" value="ECO:0007669"/>
    <property type="project" value="UniProtKB-UniRule"/>
</dbReference>
<keyword evidence="7 8" id="KW-0132">Cell division</keyword>
<dbReference type="Gene3D" id="3.40.50.720">
    <property type="entry name" value="NAD(P)-binding Rossmann-like Domain"/>
    <property type="match status" value="1"/>
</dbReference>
<keyword evidence="7 8" id="KW-0573">Peptidoglycan synthesis</keyword>
<comment type="similarity">
    <text evidence="7">Belongs to the MurCDEF family.</text>
</comment>
<comment type="subcellular location">
    <subcellularLocation>
        <location evidence="1 7 8">Cytoplasm</location>
    </subcellularLocation>
</comment>
<evidence type="ECO:0000256" key="8">
    <source>
        <dbReference type="RuleBase" id="RU003664"/>
    </source>
</evidence>
<dbReference type="NCBIfam" id="TIGR01087">
    <property type="entry name" value="murD"/>
    <property type="match status" value="1"/>
</dbReference>
<evidence type="ECO:0000256" key="3">
    <source>
        <dbReference type="ARBA" id="ARBA00022490"/>
    </source>
</evidence>